<reference evidence="4" key="3">
    <citation type="submission" date="2025-09" db="UniProtKB">
        <authorList>
            <consortium name="Ensembl"/>
        </authorList>
    </citation>
    <scope>IDENTIFICATION</scope>
</reference>
<protein>
    <recommendedName>
        <fullName evidence="1">Ubiquitin carboxyl-terminal hydrolase</fullName>
        <ecNumber evidence="1">3.4.19.12</ecNumber>
    </recommendedName>
</protein>
<keyword evidence="1" id="KW-0378">Hydrolase</keyword>
<dbReference type="EC" id="3.4.19.12" evidence="1"/>
<dbReference type="OrthoDB" id="420187at2759"/>
<dbReference type="PANTHER" id="PTHR24006">
    <property type="entry name" value="UBIQUITIN CARBOXYL-TERMINAL HYDROLASE"/>
    <property type="match status" value="1"/>
</dbReference>
<dbReference type="SUPFAM" id="SSF54001">
    <property type="entry name" value="Cysteine proteinases"/>
    <property type="match status" value="1"/>
</dbReference>
<dbReference type="InterPro" id="IPR050164">
    <property type="entry name" value="Peptidase_C19"/>
</dbReference>
<dbReference type="GO" id="GO:0005634">
    <property type="term" value="C:nucleus"/>
    <property type="evidence" value="ECO:0007669"/>
    <property type="project" value="TreeGrafter"/>
</dbReference>
<organism evidence="4 5">
    <name type="scientific">Gouania willdenowi</name>
    <name type="common">Blunt-snouted clingfish</name>
    <name type="synonym">Lepadogaster willdenowi</name>
    <dbReference type="NCBI Taxonomy" id="441366"/>
    <lineage>
        <taxon>Eukaryota</taxon>
        <taxon>Metazoa</taxon>
        <taxon>Chordata</taxon>
        <taxon>Craniata</taxon>
        <taxon>Vertebrata</taxon>
        <taxon>Euteleostomi</taxon>
        <taxon>Actinopterygii</taxon>
        <taxon>Neopterygii</taxon>
        <taxon>Teleostei</taxon>
        <taxon>Neoteleostei</taxon>
        <taxon>Acanthomorphata</taxon>
        <taxon>Ovalentaria</taxon>
        <taxon>Blenniimorphae</taxon>
        <taxon>Blenniiformes</taxon>
        <taxon>Gobiesocoidei</taxon>
        <taxon>Gobiesocidae</taxon>
        <taxon>Gobiesocinae</taxon>
        <taxon>Gouania</taxon>
    </lineage>
</organism>
<dbReference type="CDD" id="cd02661">
    <property type="entry name" value="Peptidase_C19E"/>
    <property type="match status" value="1"/>
</dbReference>
<accession>A0A8C5E6H5</accession>
<evidence type="ECO:0000256" key="1">
    <source>
        <dbReference type="RuleBase" id="RU366025"/>
    </source>
</evidence>
<gene>
    <name evidence="4" type="primary">LOC114470108</name>
</gene>
<comment type="similarity">
    <text evidence="1">Belongs to the peptidase C19 family.</text>
</comment>
<dbReference type="GO" id="GO:0004843">
    <property type="term" value="F:cysteine-type deubiquitinase activity"/>
    <property type="evidence" value="ECO:0007669"/>
    <property type="project" value="UniProtKB-UniRule"/>
</dbReference>
<dbReference type="GeneID" id="114470108"/>
<dbReference type="FunFam" id="3.90.70.10:FF:000119">
    <property type="entry name" value="Ubiquitin specific peptidase 36"/>
    <property type="match status" value="1"/>
</dbReference>
<dbReference type="RefSeq" id="XP_028313922.1">
    <property type="nucleotide sequence ID" value="XM_028458121.1"/>
</dbReference>
<dbReference type="GO" id="GO:0006508">
    <property type="term" value="P:proteolysis"/>
    <property type="evidence" value="ECO:0007669"/>
    <property type="project" value="UniProtKB-KW"/>
</dbReference>
<dbReference type="AlphaFoldDB" id="A0A8C5E6H5"/>
<feature type="compositionally biased region" description="Low complexity" evidence="2">
    <location>
        <begin position="426"/>
        <end position="437"/>
    </location>
</feature>
<sequence length="722" mass="81194">MGPVLLSDRQQQTPPGRCLDANPPSGVEKPNEQANDSDDGVELLQQVLFDPKWLLLKWPQIYSIGAGLMNMGNTCFLNSALQCLTYTPPLTNYLLTREHAMICGEQGFCMMCIMQNHIIEVFARSGEVIRPENVTKNLRNIANHFCPGRQEDAHEFLQYTIGAMQKSCLAGKKLDVQTQGTAFIHQVFGGSLRSRVKCLNCEAVSDAFDPFLDITLDIQTVPSVFEALKQFVKPEQLGGDNTYKCRNCQKMVTATKTFTIHHSSNVLILCLKRFTYMELKIIKNVNYSEHLKLNSFMSESEGEPELYNLYAVLVHNGLSCHHGHYLCYVKASNGQWYKMDDYSVTLSDITTVLKQEAYLLFYIKSVDVKHNPGISGQAPPQPVVKPPINTTVQHIKKGFIGLQPPPHTTKNTLHVNWNGSLRDDPSSSSKPSTSCSTAGKPVHRLGSSSFHSTRQPTVVPDQDKLQQRPSNFTSCCTGARHIVKGNRLTDQEDSGFGDKPCLPNSDLKWSNSSGNGSDVSRKTMNAKKSQHLSIPDTTALTSQKILDVVPTTFIATSNQSLTAKSHSAACKEAPAFSSGSQRTATASTQMEECFQSFTDNVTNRQYRHRLSSREKHSDRRCSDRDYMRQYRDRYHKHDPNRNCHLHKHCSQSLHKPHSSRGRFLQFEHDHREREAEHCMEIKRHHPQNGGHWSITDQRREAVTPLTVALKPSVLSDQGLKQS</sequence>
<feature type="region of interest" description="Disordered" evidence="2">
    <location>
        <begin position="489"/>
        <end position="530"/>
    </location>
</feature>
<dbReference type="InterPro" id="IPR018200">
    <property type="entry name" value="USP_CS"/>
</dbReference>
<keyword evidence="1" id="KW-0788">Thiol protease</keyword>
<dbReference type="Pfam" id="PF00443">
    <property type="entry name" value="UCH"/>
    <property type="match status" value="1"/>
</dbReference>
<name>A0A8C5E6H5_GOUWI</name>
<dbReference type="PROSITE" id="PS50235">
    <property type="entry name" value="USP_3"/>
    <property type="match status" value="1"/>
</dbReference>
<evidence type="ECO:0000313" key="4">
    <source>
        <dbReference type="Ensembl" id="ENSGWIP00000016202.1"/>
    </source>
</evidence>
<dbReference type="InterPro" id="IPR001394">
    <property type="entry name" value="Peptidase_C19_UCH"/>
</dbReference>
<feature type="domain" description="USP" evidence="3">
    <location>
        <begin position="66"/>
        <end position="365"/>
    </location>
</feature>
<evidence type="ECO:0000256" key="2">
    <source>
        <dbReference type="SAM" id="MobiDB-lite"/>
    </source>
</evidence>
<evidence type="ECO:0000313" key="5">
    <source>
        <dbReference type="Proteomes" id="UP000694680"/>
    </source>
</evidence>
<feature type="region of interest" description="Disordered" evidence="2">
    <location>
        <begin position="416"/>
        <end position="472"/>
    </location>
</feature>
<dbReference type="PANTHER" id="PTHR24006:SF727">
    <property type="entry name" value="UBIQUITIN CARBOXYL-TERMINAL HYDROLASE 42"/>
    <property type="match status" value="1"/>
</dbReference>
<dbReference type="Proteomes" id="UP000694680">
    <property type="component" value="Chromosome 9"/>
</dbReference>
<reference evidence="4" key="1">
    <citation type="submission" date="2020-06" db="EMBL/GenBank/DDBJ databases">
        <authorList>
            <consortium name="Wellcome Sanger Institute Data Sharing"/>
        </authorList>
    </citation>
    <scope>NUCLEOTIDE SEQUENCE [LARGE SCALE GENOMIC DNA]</scope>
</reference>
<dbReference type="GO" id="GO:0042981">
    <property type="term" value="P:regulation of apoptotic process"/>
    <property type="evidence" value="ECO:0007669"/>
    <property type="project" value="TreeGrafter"/>
</dbReference>
<dbReference type="PROSITE" id="PS00973">
    <property type="entry name" value="USP_2"/>
    <property type="match status" value="1"/>
</dbReference>
<dbReference type="InterPro" id="IPR038765">
    <property type="entry name" value="Papain-like_cys_pep_sf"/>
</dbReference>
<keyword evidence="1" id="KW-0833">Ubl conjugation pathway</keyword>
<dbReference type="InterPro" id="IPR028889">
    <property type="entry name" value="USP"/>
</dbReference>
<proteinExistence type="inferred from homology"/>
<comment type="catalytic activity">
    <reaction evidence="1">
        <text>Thiol-dependent hydrolysis of ester, thioester, amide, peptide and isopeptide bonds formed by the C-terminal Gly of ubiquitin (a 76-residue protein attached to proteins as an intracellular targeting signal).</text>
        <dbReference type="EC" id="3.4.19.12"/>
    </reaction>
</comment>
<keyword evidence="1" id="KW-0645">Protease</keyword>
<feature type="compositionally biased region" description="Polar residues" evidence="2">
    <location>
        <begin position="446"/>
        <end position="456"/>
    </location>
</feature>
<reference evidence="4" key="2">
    <citation type="submission" date="2025-08" db="UniProtKB">
        <authorList>
            <consortium name="Ensembl"/>
        </authorList>
    </citation>
    <scope>IDENTIFICATION</scope>
</reference>
<dbReference type="Ensembl" id="ENSGWIT00000017905.1">
    <property type="protein sequence ID" value="ENSGWIP00000016202.1"/>
    <property type="gene ID" value="ENSGWIG00000009107.1"/>
</dbReference>
<dbReference type="PROSITE" id="PS00972">
    <property type="entry name" value="USP_1"/>
    <property type="match status" value="1"/>
</dbReference>
<dbReference type="GO" id="GO:0016579">
    <property type="term" value="P:protein deubiquitination"/>
    <property type="evidence" value="ECO:0007669"/>
    <property type="project" value="InterPro"/>
</dbReference>
<feature type="compositionally biased region" description="Polar residues" evidence="2">
    <location>
        <begin position="507"/>
        <end position="523"/>
    </location>
</feature>
<feature type="region of interest" description="Disordered" evidence="2">
    <location>
        <begin position="1"/>
        <end position="37"/>
    </location>
</feature>
<dbReference type="GO" id="GO:0005829">
    <property type="term" value="C:cytosol"/>
    <property type="evidence" value="ECO:0007669"/>
    <property type="project" value="TreeGrafter"/>
</dbReference>
<keyword evidence="5" id="KW-1185">Reference proteome</keyword>
<evidence type="ECO:0000259" key="3">
    <source>
        <dbReference type="PROSITE" id="PS50235"/>
    </source>
</evidence>
<dbReference type="Gene3D" id="3.90.70.10">
    <property type="entry name" value="Cysteine proteinases"/>
    <property type="match status" value="1"/>
</dbReference>